<dbReference type="EMBL" id="PHNE01000001">
    <property type="protein sequence ID" value="PPE05923.1"/>
    <property type="molecule type" value="Genomic_DNA"/>
</dbReference>
<protein>
    <submittedName>
        <fullName evidence="1">Uncharacterized protein</fullName>
    </submittedName>
</protein>
<proteinExistence type="predicted"/>
<dbReference type="AlphaFoldDB" id="A0A2S5RF28"/>
<keyword evidence="2" id="KW-1185">Reference proteome</keyword>
<reference evidence="1 2" key="1">
    <citation type="submission" date="2017-11" db="EMBL/GenBank/DDBJ databases">
        <title>Genome sequence of Entomoplasma lucivorax PIPN-2 (ATCC 49196).</title>
        <authorList>
            <person name="Lo W.-S."/>
            <person name="Gasparich G.E."/>
            <person name="Kuo C.-H."/>
        </authorList>
    </citation>
    <scope>NUCLEOTIDE SEQUENCE [LARGE SCALE GENOMIC DNA]</scope>
    <source>
        <strain evidence="1 2">PIPN-2</strain>
    </source>
</reference>
<accession>A0A2S5RF28</accession>
<organism evidence="1 2">
    <name type="scientific">Williamsoniiplasma lucivorax</name>
    <dbReference type="NCBI Taxonomy" id="209274"/>
    <lineage>
        <taxon>Bacteria</taxon>
        <taxon>Bacillati</taxon>
        <taxon>Mycoplasmatota</taxon>
        <taxon>Mollicutes</taxon>
        <taxon>Entomoplasmatales</taxon>
        <taxon>Williamsoniiplasma</taxon>
    </lineage>
</organism>
<dbReference type="RefSeq" id="WP_028126675.1">
    <property type="nucleotide sequence ID" value="NZ_PHNE01000001.1"/>
</dbReference>
<dbReference type="STRING" id="1399797.GCA_000518285_00955"/>
<name>A0A2S5RF28_9MOLU</name>
<evidence type="ECO:0000313" key="1">
    <source>
        <dbReference type="EMBL" id="PPE05923.1"/>
    </source>
</evidence>
<gene>
    <name evidence="1" type="ORF">ELUCI_v1c02140</name>
</gene>
<sequence>MKPEYNDLLKSIIEDEILIIKYSIDWPTCDVQVKAMLHEWDTNHNLQTFHKWLNEQDDEIKQAVVGSIDPLWLVIYIRLHTVTDVILEFMKTYTKLMNAPDYQKLSEYEMIQIVVTAGITHIYEQGFRFLKKSKIPLFMQKTFAKIMHFFQKVLNKLADCDKILDHANELYIYLSSLILEFENTEFSLTDPANEAFDFIELIKYLATNFYVLLLIFEGFVLIEQNKSSIPTDNVFYQRTNEKEEKLERLKDSFLERSKNELN</sequence>
<dbReference type="Proteomes" id="UP000237865">
    <property type="component" value="Unassembled WGS sequence"/>
</dbReference>
<evidence type="ECO:0000313" key="2">
    <source>
        <dbReference type="Proteomes" id="UP000237865"/>
    </source>
</evidence>
<comment type="caution">
    <text evidence="1">The sequence shown here is derived from an EMBL/GenBank/DDBJ whole genome shotgun (WGS) entry which is preliminary data.</text>
</comment>